<evidence type="ECO:0000313" key="2">
    <source>
        <dbReference type="Proteomes" id="UP000198718"/>
    </source>
</evidence>
<dbReference type="RefSeq" id="WP_176762091.1">
    <property type="nucleotide sequence ID" value="NZ_FNFP01000002.1"/>
</dbReference>
<reference evidence="1 2" key="1">
    <citation type="submission" date="2016-10" db="EMBL/GenBank/DDBJ databases">
        <authorList>
            <person name="de Groot N.N."/>
        </authorList>
    </citation>
    <scope>NUCLEOTIDE SEQUENCE [LARGE SCALE GENOMIC DNA]</scope>
    <source>
        <strain evidence="1 2">DSM 18346</strain>
    </source>
</reference>
<gene>
    <name evidence="1" type="ORF">SAMN05660472_01492</name>
</gene>
<protein>
    <submittedName>
        <fullName evidence="1">Uncharacterized protein</fullName>
    </submittedName>
</protein>
<organism evidence="1 2">
    <name type="scientific">Natronincola ferrireducens</name>
    <dbReference type="NCBI Taxonomy" id="393762"/>
    <lineage>
        <taxon>Bacteria</taxon>
        <taxon>Bacillati</taxon>
        <taxon>Bacillota</taxon>
        <taxon>Clostridia</taxon>
        <taxon>Peptostreptococcales</taxon>
        <taxon>Natronincolaceae</taxon>
        <taxon>Natronincola</taxon>
    </lineage>
</organism>
<keyword evidence="2" id="KW-1185">Reference proteome</keyword>
<sequence length="57" mass="6458">MIKIAHVEEAKRLTELPHKVVEVVRELVEILDSEYGEYGDVDGGENYTNTLILLNSD</sequence>
<evidence type="ECO:0000313" key="1">
    <source>
        <dbReference type="EMBL" id="SDK52273.1"/>
    </source>
</evidence>
<dbReference type="EMBL" id="FNFP01000002">
    <property type="protein sequence ID" value="SDK52273.1"/>
    <property type="molecule type" value="Genomic_DNA"/>
</dbReference>
<dbReference type="AlphaFoldDB" id="A0A1G9CKQ8"/>
<proteinExistence type="predicted"/>
<accession>A0A1G9CKQ8</accession>
<dbReference type="Proteomes" id="UP000198718">
    <property type="component" value="Unassembled WGS sequence"/>
</dbReference>
<name>A0A1G9CKQ8_9FIRM</name>